<dbReference type="SUPFAM" id="SSF49764">
    <property type="entry name" value="HSP20-like chaperones"/>
    <property type="match status" value="1"/>
</dbReference>
<protein>
    <submittedName>
        <fullName evidence="4">SHQ1 protein-domain-containing protein</fullName>
    </submittedName>
</protein>
<dbReference type="AlphaFoldDB" id="A0AAD7GZC6"/>
<reference evidence="4" key="1">
    <citation type="submission" date="2023-03" db="EMBL/GenBank/DDBJ databases">
        <title>Massive genome expansion in bonnet fungi (Mycena s.s.) driven by repeated elements and novel gene families across ecological guilds.</title>
        <authorList>
            <consortium name="Lawrence Berkeley National Laboratory"/>
            <person name="Harder C.B."/>
            <person name="Miyauchi S."/>
            <person name="Viragh M."/>
            <person name="Kuo A."/>
            <person name="Thoen E."/>
            <person name="Andreopoulos B."/>
            <person name="Lu D."/>
            <person name="Skrede I."/>
            <person name="Drula E."/>
            <person name="Henrissat B."/>
            <person name="Morin E."/>
            <person name="Kohler A."/>
            <person name="Barry K."/>
            <person name="LaButti K."/>
            <person name="Morin E."/>
            <person name="Salamov A."/>
            <person name="Lipzen A."/>
            <person name="Mereny Z."/>
            <person name="Hegedus B."/>
            <person name="Baldrian P."/>
            <person name="Stursova M."/>
            <person name="Weitz H."/>
            <person name="Taylor A."/>
            <person name="Grigoriev I.V."/>
            <person name="Nagy L.G."/>
            <person name="Martin F."/>
            <person name="Kauserud H."/>
        </authorList>
    </citation>
    <scope>NUCLEOTIDE SEQUENCE</scope>
    <source>
        <strain evidence="4">CBHHK067</strain>
    </source>
</reference>
<evidence type="ECO:0000259" key="3">
    <source>
        <dbReference type="PROSITE" id="PS51203"/>
    </source>
</evidence>
<evidence type="ECO:0000256" key="2">
    <source>
        <dbReference type="SAM" id="MobiDB-lite"/>
    </source>
</evidence>
<feature type="compositionally biased region" description="Acidic residues" evidence="2">
    <location>
        <begin position="452"/>
        <end position="466"/>
    </location>
</feature>
<dbReference type="GO" id="GO:0051082">
    <property type="term" value="F:unfolded protein binding"/>
    <property type="evidence" value="ECO:0007669"/>
    <property type="project" value="TreeGrafter"/>
</dbReference>
<dbReference type="GO" id="GO:0000493">
    <property type="term" value="P:box H/ACA snoRNP assembly"/>
    <property type="evidence" value="ECO:0007669"/>
    <property type="project" value="InterPro"/>
</dbReference>
<feature type="domain" description="CS" evidence="3">
    <location>
        <begin position="1"/>
        <end position="89"/>
    </location>
</feature>
<comment type="similarity">
    <text evidence="1">Belongs to the SHQ1 family.</text>
</comment>
<evidence type="ECO:0000313" key="5">
    <source>
        <dbReference type="Proteomes" id="UP001221757"/>
    </source>
</evidence>
<dbReference type="PANTHER" id="PTHR12967">
    <property type="entry name" value="PROTEIN SHQ1 HOMOLOG"/>
    <property type="match status" value="1"/>
</dbReference>
<sequence length="466" mass="52821">MITPRFECSQTPESVLIKIYCPSVRAADVEIHVDDTLFTVHINPYFLRLNFPHPVLEDEVSLARYDPSSGYLTVTLTKESIGQEFADLDLLSKLLAPRPSQQAPLIEVIGQEDAEDADDLVVRTNALSLEHELEREEILLAAENDWQIPQEVSSDPVITTTLNQSYGFLNLHSGYFKHVAHTENEVNELGSDAEIITPQERRVRRWKHEDEKWDEEHYMADYADDEYIQELLPWRNPHVAAPGPFQFTEAENLALLNLPRKEYLTDARQIKSLYLTLVSVLFSYAYEARTTQGDFTPESAWTICTLTPAFSALDPPPYIAPTTSAPTPSPSDLIACLSQSYRRCLAFPLHRSFALAEACRADVAGFLLLGTRTVLRVLLETQHVLAHHEVYYVYSKIWLEDFCVWVQASAGNDTLRELGTAVRGLRIPKAAIEWDLELLEAATSEAQQRENDSDDESEEDEVARQL</sequence>
<dbReference type="InterPro" id="IPR007009">
    <property type="entry name" value="Shq1_C"/>
</dbReference>
<comment type="caution">
    <text evidence="4">The sequence shown here is derived from an EMBL/GenBank/DDBJ whole genome shotgun (WGS) entry which is preliminary data.</text>
</comment>
<dbReference type="InterPro" id="IPR039742">
    <property type="entry name" value="Shq1"/>
</dbReference>
<proteinExistence type="inferred from homology"/>
<dbReference type="PROSITE" id="PS51203">
    <property type="entry name" value="CS"/>
    <property type="match status" value="1"/>
</dbReference>
<dbReference type="Pfam" id="PF21413">
    <property type="entry name" value="SHQ1-like_CS"/>
    <property type="match status" value="1"/>
</dbReference>
<dbReference type="InterPro" id="IPR008978">
    <property type="entry name" value="HSP20-like_chaperone"/>
</dbReference>
<accession>A0AAD7GZC6</accession>
<dbReference type="GO" id="GO:0005737">
    <property type="term" value="C:cytoplasm"/>
    <property type="evidence" value="ECO:0007669"/>
    <property type="project" value="TreeGrafter"/>
</dbReference>
<dbReference type="GO" id="GO:0005654">
    <property type="term" value="C:nucleoplasm"/>
    <property type="evidence" value="ECO:0007669"/>
    <property type="project" value="TreeGrafter"/>
</dbReference>
<dbReference type="Proteomes" id="UP001221757">
    <property type="component" value="Unassembled WGS sequence"/>
</dbReference>
<evidence type="ECO:0000256" key="1">
    <source>
        <dbReference type="ARBA" id="ARBA00005607"/>
    </source>
</evidence>
<keyword evidence="5" id="KW-1185">Reference proteome</keyword>
<organism evidence="4 5">
    <name type="scientific">Mycena rosella</name>
    <name type="common">Pink bonnet</name>
    <name type="synonym">Agaricus rosellus</name>
    <dbReference type="NCBI Taxonomy" id="1033263"/>
    <lineage>
        <taxon>Eukaryota</taxon>
        <taxon>Fungi</taxon>
        <taxon>Dikarya</taxon>
        <taxon>Basidiomycota</taxon>
        <taxon>Agaricomycotina</taxon>
        <taxon>Agaricomycetes</taxon>
        <taxon>Agaricomycetidae</taxon>
        <taxon>Agaricales</taxon>
        <taxon>Marasmiineae</taxon>
        <taxon>Mycenaceae</taxon>
        <taxon>Mycena</taxon>
    </lineage>
</organism>
<name>A0AAD7GZC6_MYCRO</name>
<dbReference type="Gene3D" id="2.60.40.790">
    <property type="match status" value="1"/>
</dbReference>
<dbReference type="EMBL" id="JARKIE010000004">
    <property type="protein sequence ID" value="KAJ7708253.1"/>
    <property type="molecule type" value="Genomic_DNA"/>
</dbReference>
<dbReference type="InterPro" id="IPR048696">
    <property type="entry name" value="SHQ1-like_CS"/>
</dbReference>
<dbReference type="CDD" id="cd00298">
    <property type="entry name" value="ACD_sHsps_p23-like"/>
    <property type="match status" value="1"/>
</dbReference>
<dbReference type="Pfam" id="PF04925">
    <property type="entry name" value="SHQ1"/>
    <property type="match status" value="1"/>
</dbReference>
<dbReference type="PANTHER" id="PTHR12967:SF0">
    <property type="entry name" value="PROTEIN SHQ1 HOMOLOG"/>
    <property type="match status" value="1"/>
</dbReference>
<gene>
    <name evidence="4" type="ORF">B0H17DRAFT_917417</name>
</gene>
<feature type="region of interest" description="Disordered" evidence="2">
    <location>
        <begin position="444"/>
        <end position="466"/>
    </location>
</feature>
<dbReference type="InterPro" id="IPR007052">
    <property type="entry name" value="CS_dom"/>
</dbReference>
<evidence type="ECO:0000313" key="4">
    <source>
        <dbReference type="EMBL" id="KAJ7708253.1"/>
    </source>
</evidence>